<comment type="caution">
    <text evidence="5">The sequence shown here is derived from an EMBL/GenBank/DDBJ whole genome shotgun (WGS) entry which is preliminary data.</text>
</comment>
<dbReference type="AlphaFoldDB" id="A0A0F4TZF2"/>
<evidence type="ECO:0000256" key="1">
    <source>
        <dbReference type="ARBA" id="ARBA00022531"/>
    </source>
</evidence>
<dbReference type="InterPro" id="IPR036278">
    <property type="entry name" value="Sialidase_sf"/>
</dbReference>
<feature type="domain" description="Photosynthesis system II assembly factor Ycf48/Hcf136-like" evidence="4">
    <location>
        <begin position="158"/>
        <end position="286"/>
    </location>
</feature>
<name>A0A0F4TZF2_PSEFL</name>
<dbReference type="SUPFAM" id="SSF50939">
    <property type="entry name" value="Sialidases"/>
    <property type="match status" value="1"/>
</dbReference>
<sequence>MGSLKNFVLVLLCSMLALLQGVAQAAGYVDVLDLPAKPSPLAVRSPLIGIARAGERLVTVGQRGHILYSDDAGKHWLQAGVPVSSDLTAVFFPSAKQGWAVGNDGVVLHSSDAGTTWRKQLDGRQIGALLVKHYEALASAEPANEQWPLLVAEGQRLVEQGADKPLLDVWFANDKTGYVVGVFNLILRTDDGGQSWMPFQDRTDNPQGFHLNAIASTGDSVYIAGEQGLLLKWDDNSQRFAAVPTPYQGSFFGVLGKPGEVLVYGLRGNVLRSTDGGQSWTALDTGLHVSITAGLIDARGHYRLFTQGGQLLVSQGTGAQLHLVQQPAPTPTPIAGATQSAAGALVLAGSRGARTLSVDPALEP</sequence>
<dbReference type="GO" id="GO:0009523">
    <property type="term" value="C:photosystem II"/>
    <property type="evidence" value="ECO:0007669"/>
    <property type="project" value="UniProtKB-KW"/>
</dbReference>
<evidence type="ECO:0000259" key="4">
    <source>
        <dbReference type="Pfam" id="PF14870"/>
    </source>
</evidence>
<dbReference type="PATRIC" id="fig|294.132.peg.5387"/>
<evidence type="ECO:0000313" key="5">
    <source>
        <dbReference type="EMBL" id="KJZ49711.1"/>
    </source>
</evidence>
<protein>
    <submittedName>
        <fullName evidence="5">Glycosyl hydrolase</fullName>
    </submittedName>
</protein>
<evidence type="ECO:0000256" key="3">
    <source>
        <dbReference type="SAM" id="SignalP"/>
    </source>
</evidence>
<dbReference type="RefSeq" id="WP_046038024.1">
    <property type="nucleotide sequence ID" value="NZ_LACC01000006.1"/>
</dbReference>
<reference evidence="5 6" key="1">
    <citation type="submission" date="2015-03" db="EMBL/GenBank/DDBJ databases">
        <title>Comparative genomics of Pseudomonas insights into diversity of traits involved in vanlence and defense.</title>
        <authorList>
            <person name="Qin Y."/>
        </authorList>
    </citation>
    <scope>NUCLEOTIDE SEQUENCE [LARGE SCALE GENOMIC DNA]</scope>
    <source>
        <strain evidence="5 6">C8</strain>
    </source>
</reference>
<feature type="chain" id="PRO_5002479739" evidence="3">
    <location>
        <begin position="26"/>
        <end position="364"/>
    </location>
</feature>
<feature type="signal peptide" evidence="3">
    <location>
        <begin position="1"/>
        <end position="25"/>
    </location>
</feature>
<dbReference type="GO" id="GO:0015979">
    <property type="term" value="P:photosynthesis"/>
    <property type="evidence" value="ECO:0007669"/>
    <property type="project" value="UniProtKB-KW"/>
</dbReference>
<dbReference type="EMBL" id="LACC01000006">
    <property type="protein sequence ID" value="KJZ49711.1"/>
    <property type="molecule type" value="Genomic_DNA"/>
</dbReference>
<dbReference type="Pfam" id="PF14870">
    <property type="entry name" value="PSII_BNR"/>
    <property type="match status" value="2"/>
</dbReference>
<feature type="domain" description="Photosynthesis system II assembly factor Ycf48/Hcf136-like" evidence="4">
    <location>
        <begin position="59"/>
        <end position="119"/>
    </location>
</feature>
<dbReference type="Proteomes" id="UP000033588">
    <property type="component" value="Unassembled WGS sequence"/>
</dbReference>
<dbReference type="GO" id="GO:0016787">
    <property type="term" value="F:hydrolase activity"/>
    <property type="evidence" value="ECO:0007669"/>
    <property type="project" value="UniProtKB-KW"/>
</dbReference>
<keyword evidence="1" id="KW-0602">Photosynthesis</keyword>
<dbReference type="PANTHER" id="PTHR47199">
    <property type="entry name" value="PHOTOSYSTEM II STABILITY/ASSEMBLY FACTOR HCF136, CHLOROPLASTIC"/>
    <property type="match status" value="1"/>
</dbReference>
<keyword evidence="2" id="KW-0604">Photosystem II</keyword>
<keyword evidence="3" id="KW-0732">Signal</keyword>
<gene>
    <name evidence="5" type="ORF">VC35_04460</name>
</gene>
<accession>A0A0F4TZF2</accession>
<dbReference type="InterPro" id="IPR028203">
    <property type="entry name" value="PSII_CF48-like_dom"/>
</dbReference>
<evidence type="ECO:0000313" key="6">
    <source>
        <dbReference type="Proteomes" id="UP000033588"/>
    </source>
</evidence>
<organism evidence="5 6">
    <name type="scientific">Pseudomonas fluorescens</name>
    <dbReference type="NCBI Taxonomy" id="294"/>
    <lineage>
        <taxon>Bacteria</taxon>
        <taxon>Pseudomonadati</taxon>
        <taxon>Pseudomonadota</taxon>
        <taxon>Gammaproteobacteria</taxon>
        <taxon>Pseudomonadales</taxon>
        <taxon>Pseudomonadaceae</taxon>
        <taxon>Pseudomonas</taxon>
    </lineage>
</organism>
<evidence type="ECO:0000256" key="2">
    <source>
        <dbReference type="ARBA" id="ARBA00023276"/>
    </source>
</evidence>
<dbReference type="PANTHER" id="PTHR47199:SF2">
    <property type="entry name" value="PHOTOSYSTEM II STABILITY_ASSEMBLY FACTOR HCF136, CHLOROPLASTIC"/>
    <property type="match status" value="1"/>
</dbReference>
<dbReference type="Gene3D" id="2.130.10.10">
    <property type="entry name" value="YVTN repeat-like/Quinoprotein amine dehydrogenase"/>
    <property type="match status" value="2"/>
</dbReference>
<dbReference type="InterPro" id="IPR015943">
    <property type="entry name" value="WD40/YVTN_repeat-like_dom_sf"/>
</dbReference>
<proteinExistence type="predicted"/>
<keyword evidence="5" id="KW-0378">Hydrolase</keyword>
<dbReference type="OrthoDB" id="9813892at2"/>